<comment type="caution">
    <text evidence="2">The sequence shown here is derived from an EMBL/GenBank/DDBJ whole genome shotgun (WGS) entry which is preliminary data.</text>
</comment>
<evidence type="ECO:0000313" key="2">
    <source>
        <dbReference type="EMBL" id="GAI69226.1"/>
    </source>
</evidence>
<keyword evidence="1" id="KW-0812">Transmembrane</keyword>
<gene>
    <name evidence="2" type="ORF">S12H4_11277</name>
</gene>
<proteinExistence type="predicted"/>
<dbReference type="AlphaFoldDB" id="X1RQF8"/>
<sequence>MALANLLTPELVLQVAEAAEDYRITATELSEIMGTVTSIFAGVAIAGLVGMLTGAIFRGFTKETGIKMEKRAGVPIPIME</sequence>
<feature type="transmembrane region" description="Helical" evidence="1">
    <location>
        <begin position="34"/>
        <end position="61"/>
    </location>
</feature>
<reference evidence="2" key="1">
    <citation type="journal article" date="2014" name="Front. Microbiol.">
        <title>High frequency of phylogenetically diverse reductive dehalogenase-homologous genes in deep subseafloor sedimentary metagenomes.</title>
        <authorList>
            <person name="Kawai M."/>
            <person name="Futagami T."/>
            <person name="Toyoda A."/>
            <person name="Takaki Y."/>
            <person name="Nishi S."/>
            <person name="Hori S."/>
            <person name="Arai W."/>
            <person name="Tsubouchi T."/>
            <person name="Morono Y."/>
            <person name="Uchiyama I."/>
            <person name="Ito T."/>
            <person name="Fujiyama A."/>
            <person name="Inagaki F."/>
            <person name="Takami H."/>
        </authorList>
    </citation>
    <scope>NUCLEOTIDE SEQUENCE</scope>
    <source>
        <strain evidence="2">Expedition CK06-06</strain>
    </source>
</reference>
<protein>
    <submittedName>
        <fullName evidence="2">Uncharacterized protein</fullName>
    </submittedName>
</protein>
<keyword evidence="1" id="KW-1133">Transmembrane helix</keyword>
<organism evidence="2">
    <name type="scientific">marine sediment metagenome</name>
    <dbReference type="NCBI Taxonomy" id="412755"/>
    <lineage>
        <taxon>unclassified sequences</taxon>
        <taxon>metagenomes</taxon>
        <taxon>ecological metagenomes</taxon>
    </lineage>
</organism>
<dbReference type="EMBL" id="BARW01005023">
    <property type="protein sequence ID" value="GAI69226.1"/>
    <property type="molecule type" value="Genomic_DNA"/>
</dbReference>
<accession>X1RQF8</accession>
<keyword evidence="1" id="KW-0472">Membrane</keyword>
<name>X1RQF8_9ZZZZ</name>
<evidence type="ECO:0000256" key="1">
    <source>
        <dbReference type="SAM" id="Phobius"/>
    </source>
</evidence>